<name>A0A9J6GEZ2_HAELO</name>
<reference evidence="1 2" key="1">
    <citation type="journal article" date="2020" name="Cell">
        <title>Large-Scale Comparative Analyses of Tick Genomes Elucidate Their Genetic Diversity and Vector Capacities.</title>
        <authorList>
            <consortium name="Tick Genome and Microbiome Consortium (TIGMIC)"/>
            <person name="Jia N."/>
            <person name="Wang J."/>
            <person name="Shi W."/>
            <person name="Du L."/>
            <person name="Sun Y."/>
            <person name="Zhan W."/>
            <person name="Jiang J.F."/>
            <person name="Wang Q."/>
            <person name="Zhang B."/>
            <person name="Ji P."/>
            <person name="Bell-Sakyi L."/>
            <person name="Cui X.M."/>
            <person name="Yuan T.T."/>
            <person name="Jiang B.G."/>
            <person name="Yang W.F."/>
            <person name="Lam T.T."/>
            <person name="Chang Q.C."/>
            <person name="Ding S.J."/>
            <person name="Wang X.J."/>
            <person name="Zhu J.G."/>
            <person name="Ruan X.D."/>
            <person name="Zhao L."/>
            <person name="Wei J.T."/>
            <person name="Ye R.Z."/>
            <person name="Que T.C."/>
            <person name="Du C.H."/>
            <person name="Zhou Y.H."/>
            <person name="Cheng J.X."/>
            <person name="Dai P.F."/>
            <person name="Guo W.B."/>
            <person name="Han X.H."/>
            <person name="Huang E.J."/>
            <person name="Li L.F."/>
            <person name="Wei W."/>
            <person name="Gao Y.C."/>
            <person name="Liu J.Z."/>
            <person name="Shao H.Z."/>
            <person name="Wang X."/>
            <person name="Wang C.C."/>
            <person name="Yang T.C."/>
            <person name="Huo Q.B."/>
            <person name="Li W."/>
            <person name="Chen H.Y."/>
            <person name="Chen S.E."/>
            <person name="Zhou L.G."/>
            <person name="Ni X.B."/>
            <person name="Tian J.H."/>
            <person name="Sheng Y."/>
            <person name="Liu T."/>
            <person name="Pan Y.S."/>
            <person name="Xia L.Y."/>
            <person name="Li J."/>
            <person name="Zhao F."/>
            <person name="Cao W.C."/>
        </authorList>
    </citation>
    <scope>NUCLEOTIDE SEQUENCE [LARGE SCALE GENOMIC DNA]</scope>
    <source>
        <strain evidence="1">HaeL-2018</strain>
    </source>
</reference>
<keyword evidence="2" id="KW-1185">Reference proteome</keyword>
<accession>A0A9J6GEZ2</accession>
<comment type="caution">
    <text evidence="1">The sequence shown here is derived from an EMBL/GenBank/DDBJ whole genome shotgun (WGS) entry which is preliminary data.</text>
</comment>
<evidence type="ECO:0000313" key="1">
    <source>
        <dbReference type="EMBL" id="KAH9373048.1"/>
    </source>
</evidence>
<dbReference type="VEuPathDB" id="VectorBase:HLOH_055492"/>
<dbReference type="EMBL" id="JABSTR010000006">
    <property type="protein sequence ID" value="KAH9373048.1"/>
    <property type="molecule type" value="Genomic_DNA"/>
</dbReference>
<gene>
    <name evidence="1" type="ORF">HPB48_010023</name>
</gene>
<dbReference type="Proteomes" id="UP000821853">
    <property type="component" value="Chromosome 4"/>
</dbReference>
<evidence type="ECO:0000313" key="2">
    <source>
        <dbReference type="Proteomes" id="UP000821853"/>
    </source>
</evidence>
<dbReference type="AlphaFoldDB" id="A0A9J6GEZ2"/>
<proteinExistence type="predicted"/>
<dbReference type="OrthoDB" id="10640538at2759"/>
<sequence>MPSGALLMEHFLNARVTMSSGSNCPEKDTHLDTVATGPYRSFVVAGYPLIVQFAEPVRAWPPERS</sequence>
<protein>
    <submittedName>
        <fullName evidence="1">Uncharacterized protein</fullName>
    </submittedName>
</protein>
<organism evidence="1 2">
    <name type="scientific">Haemaphysalis longicornis</name>
    <name type="common">Bush tick</name>
    <dbReference type="NCBI Taxonomy" id="44386"/>
    <lineage>
        <taxon>Eukaryota</taxon>
        <taxon>Metazoa</taxon>
        <taxon>Ecdysozoa</taxon>
        <taxon>Arthropoda</taxon>
        <taxon>Chelicerata</taxon>
        <taxon>Arachnida</taxon>
        <taxon>Acari</taxon>
        <taxon>Parasitiformes</taxon>
        <taxon>Ixodida</taxon>
        <taxon>Ixodoidea</taxon>
        <taxon>Ixodidae</taxon>
        <taxon>Haemaphysalinae</taxon>
        <taxon>Haemaphysalis</taxon>
    </lineage>
</organism>